<dbReference type="NCBIfam" id="NF003814">
    <property type="entry name" value="PRK05406.1-3"/>
    <property type="match status" value="1"/>
</dbReference>
<dbReference type="PANTHER" id="PTHR30292:SF0">
    <property type="entry name" value="5-OXOPROLINASE SUBUNIT A"/>
    <property type="match status" value="1"/>
</dbReference>
<dbReference type="GO" id="GO:0005975">
    <property type="term" value="P:carbohydrate metabolic process"/>
    <property type="evidence" value="ECO:0007669"/>
    <property type="project" value="InterPro"/>
</dbReference>
<dbReference type="AlphaFoldDB" id="A0A327RAS8"/>
<name>A0A327RAS8_9FLAO</name>
<reference evidence="1 2" key="1">
    <citation type="submission" date="2018-06" db="EMBL/GenBank/DDBJ databases">
        <title>Genomic Encyclopedia of Archaeal and Bacterial Type Strains, Phase II (KMG-II): from individual species to whole genera.</title>
        <authorList>
            <person name="Goeker M."/>
        </authorList>
    </citation>
    <scope>NUCLEOTIDE SEQUENCE [LARGE SCALE GENOMIC DNA]</scope>
    <source>
        <strain evidence="1 2">DSM 23522</strain>
    </source>
</reference>
<evidence type="ECO:0000313" key="1">
    <source>
        <dbReference type="EMBL" id="RAJ12583.1"/>
    </source>
</evidence>
<dbReference type="Gene3D" id="3.20.20.370">
    <property type="entry name" value="Glycoside hydrolase/deacetylase"/>
    <property type="match status" value="1"/>
</dbReference>
<dbReference type="CDD" id="cd10801">
    <property type="entry name" value="LamB_YcsF_like_1"/>
    <property type="match status" value="1"/>
</dbReference>
<evidence type="ECO:0000313" key="2">
    <source>
        <dbReference type="Proteomes" id="UP000249696"/>
    </source>
</evidence>
<accession>A0A327RAS8</accession>
<dbReference type="EMBL" id="QLLN01000003">
    <property type="protein sequence ID" value="RAJ12583.1"/>
    <property type="molecule type" value="Genomic_DNA"/>
</dbReference>
<dbReference type="Pfam" id="PF03746">
    <property type="entry name" value="LamB_YcsF"/>
    <property type="match status" value="1"/>
</dbReference>
<comment type="caution">
    <text evidence="1">The sequence shown here is derived from an EMBL/GenBank/DDBJ whole genome shotgun (WGS) entry which is preliminary data.</text>
</comment>
<keyword evidence="2" id="KW-1185">Reference proteome</keyword>
<proteinExistence type="predicted"/>
<dbReference type="PANTHER" id="PTHR30292">
    <property type="entry name" value="UNCHARACTERIZED PROTEIN YBGL-RELATED"/>
    <property type="match status" value="1"/>
</dbReference>
<protein>
    <submittedName>
        <fullName evidence="1">UPF0271 protein</fullName>
    </submittedName>
</protein>
<dbReference type="InterPro" id="IPR011330">
    <property type="entry name" value="Glyco_hydro/deAcase_b/a-brl"/>
</dbReference>
<dbReference type="Proteomes" id="UP000249696">
    <property type="component" value="Unassembled WGS sequence"/>
</dbReference>
<dbReference type="NCBIfam" id="NF003816">
    <property type="entry name" value="PRK05406.1-5"/>
    <property type="match status" value="1"/>
</dbReference>
<organism evidence="1 2">
    <name type="scientific">Arenibacter echinorum</name>
    <dbReference type="NCBI Taxonomy" id="440515"/>
    <lineage>
        <taxon>Bacteria</taxon>
        <taxon>Pseudomonadati</taxon>
        <taxon>Bacteroidota</taxon>
        <taxon>Flavobacteriia</taxon>
        <taxon>Flavobacteriales</taxon>
        <taxon>Flavobacteriaceae</taxon>
        <taxon>Arenibacter</taxon>
    </lineage>
</organism>
<dbReference type="SUPFAM" id="SSF88713">
    <property type="entry name" value="Glycoside hydrolase/deacetylase"/>
    <property type="match status" value="1"/>
</dbReference>
<sequence>MGYFKDMINIDINCDIGEGVGNEEELLPLITSCNIACGGHAGDADTMMKSTLLAKEHRVLIGAHPSYPDRANFGRTSIKMAKDDLKKSILAQIEDLNTVLKTLGISLNHIKPHGALYNDVAKDRELALVFLDTIEKYKREVFLYVPYDSKIAEEALRSGFRIKYEAFADRNYNEDLSLVSRKVPMALIQDPKAVMDHLLYMVTKGAVLTLSGKAVKIEVDTYCLHGDSPSTLQILAYLSKHLPENQILIKK</sequence>
<dbReference type="InterPro" id="IPR005501">
    <property type="entry name" value="LamB/YcsF/PxpA-like"/>
</dbReference>
<gene>
    <name evidence="1" type="ORF">LV92_01819</name>
</gene>